<evidence type="ECO:0000256" key="1">
    <source>
        <dbReference type="ARBA" id="ARBA00004141"/>
    </source>
</evidence>
<protein>
    <recommendedName>
        <fullName evidence="7">MtN3 and saliva related transmembrane protein</fullName>
    </recommendedName>
</protein>
<comment type="caution">
    <text evidence="6">The sequence shown here is derived from an EMBL/GenBank/DDBJ whole genome shotgun (WGS) entry which is preliminary data.</text>
</comment>
<dbReference type="NCBIfam" id="NF037968">
    <property type="entry name" value="SemiSWEET_2"/>
    <property type="match status" value="1"/>
</dbReference>
<reference evidence="6" key="1">
    <citation type="journal article" date="2020" name="mSystems">
        <title>Genome- and Community-Level Interaction Insights into Carbon Utilization and Element Cycling Functions of Hydrothermarchaeota in Hydrothermal Sediment.</title>
        <authorList>
            <person name="Zhou Z."/>
            <person name="Liu Y."/>
            <person name="Xu W."/>
            <person name="Pan J."/>
            <person name="Luo Z.H."/>
            <person name="Li M."/>
        </authorList>
    </citation>
    <scope>NUCLEOTIDE SEQUENCE [LARGE SCALE GENOMIC DNA]</scope>
    <source>
        <strain evidence="6">SpSt-1257</strain>
    </source>
</reference>
<dbReference type="GO" id="GO:0016020">
    <property type="term" value="C:membrane"/>
    <property type="evidence" value="ECO:0007669"/>
    <property type="project" value="UniProtKB-SubCell"/>
</dbReference>
<feature type="transmembrane region" description="Helical" evidence="5">
    <location>
        <begin position="61"/>
        <end position="82"/>
    </location>
</feature>
<feature type="transmembrane region" description="Helical" evidence="5">
    <location>
        <begin position="6"/>
        <end position="23"/>
    </location>
</feature>
<organism evidence="6">
    <name type="scientific">Sulfurihydrogenibium azorense</name>
    <dbReference type="NCBI Taxonomy" id="309806"/>
    <lineage>
        <taxon>Bacteria</taxon>
        <taxon>Pseudomonadati</taxon>
        <taxon>Aquificota</taxon>
        <taxon>Aquificia</taxon>
        <taxon>Aquificales</taxon>
        <taxon>Hydrogenothermaceae</taxon>
        <taxon>Sulfurihydrogenibium</taxon>
    </lineage>
</organism>
<comment type="subcellular location">
    <subcellularLocation>
        <location evidence="1">Membrane</location>
        <topology evidence="1">Multi-pass membrane protein</topology>
    </subcellularLocation>
</comment>
<evidence type="ECO:0000256" key="2">
    <source>
        <dbReference type="ARBA" id="ARBA00022692"/>
    </source>
</evidence>
<dbReference type="InterPro" id="IPR006603">
    <property type="entry name" value="PQ-loop_rpt"/>
</dbReference>
<dbReference type="Gene3D" id="1.20.1280.290">
    <property type="match status" value="1"/>
</dbReference>
<accession>A0A831YB33</accession>
<dbReference type="Proteomes" id="UP000885621">
    <property type="component" value="Unassembled WGS sequence"/>
</dbReference>
<evidence type="ECO:0000256" key="3">
    <source>
        <dbReference type="ARBA" id="ARBA00022989"/>
    </source>
</evidence>
<feature type="transmembrane region" description="Helical" evidence="5">
    <location>
        <begin position="35"/>
        <end position="55"/>
    </location>
</feature>
<sequence length="85" mass="9764">MDIEILGLIAATLTTSAFIPQTYKVVKTKSAKDFSWLWLIFMLIGISLWFTYGLLINNIPLIFSNSITMLNLIIMLVVKYVYRQS</sequence>
<dbReference type="Pfam" id="PF04193">
    <property type="entry name" value="PQ-loop"/>
    <property type="match status" value="1"/>
</dbReference>
<evidence type="ECO:0008006" key="7">
    <source>
        <dbReference type="Google" id="ProtNLM"/>
    </source>
</evidence>
<evidence type="ECO:0000313" key="6">
    <source>
        <dbReference type="EMBL" id="HEV09282.1"/>
    </source>
</evidence>
<dbReference type="GO" id="GO:0051119">
    <property type="term" value="F:sugar transmembrane transporter activity"/>
    <property type="evidence" value="ECO:0007669"/>
    <property type="project" value="InterPro"/>
</dbReference>
<dbReference type="AlphaFoldDB" id="A0A831YB33"/>
<dbReference type="InterPro" id="IPR047662">
    <property type="entry name" value="SemiSWEET"/>
</dbReference>
<name>A0A831YB33_9AQUI</name>
<dbReference type="EMBL" id="DSFC01000151">
    <property type="protein sequence ID" value="HEV09282.1"/>
    <property type="molecule type" value="Genomic_DNA"/>
</dbReference>
<proteinExistence type="predicted"/>
<evidence type="ECO:0000256" key="4">
    <source>
        <dbReference type="ARBA" id="ARBA00023136"/>
    </source>
</evidence>
<gene>
    <name evidence="6" type="ORF">ENO34_02650</name>
</gene>
<evidence type="ECO:0000256" key="5">
    <source>
        <dbReference type="SAM" id="Phobius"/>
    </source>
</evidence>
<keyword evidence="3 5" id="KW-1133">Transmembrane helix</keyword>
<keyword evidence="2 5" id="KW-0812">Transmembrane</keyword>
<keyword evidence="4 5" id="KW-0472">Membrane</keyword>